<proteinExistence type="inferred from homology"/>
<keyword evidence="4 6" id="KW-1133">Transmembrane helix</keyword>
<protein>
    <recommendedName>
        <fullName evidence="6">SURF1-like protein</fullName>
    </recommendedName>
</protein>
<gene>
    <name evidence="7" type="ORF">g.29734</name>
</gene>
<dbReference type="AlphaFoldDB" id="A0A146MDX5"/>
<evidence type="ECO:0000256" key="2">
    <source>
        <dbReference type="ARBA" id="ARBA00007165"/>
    </source>
</evidence>
<name>A0A146MDX5_LYGHE</name>
<feature type="transmembrane region" description="Helical" evidence="6">
    <location>
        <begin position="246"/>
        <end position="269"/>
    </location>
</feature>
<feature type="non-terminal residue" evidence="7">
    <location>
        <position position="1"/>
    </location>
</feature>
<dbReference type="PROSITE" id="PS50895">
    <property type="entry name" value="SURF1"/>
    <property type="match status" value="1"/>
</dbReference>
<evidence type="ECO:0000256" key="1">
    <source>
        <dbReference type="ARBA" id="ARBA00004370"/>
    </source>
</evidence>
<dbReference type="EMBL" id="GDHC01000598">
    <property type="protein sequence ID" value="JAQ18031.1"/>
    <property type="molecule type" value="Transcribed_RNA"/>
</dbReference>
<dbReference type="PANTHER" id="PTHR23427">
    <property type="entry name" value="SURFEIT LOCUS PROTEIN"/>
    <property type="match status" value="1"/>
</dbReference>
<comment type="function">
    <text evidence="6">Probably involved in the biogenesis of the COX complex.</text>
</comment>
<evidence type="ECO:0000313" key="7">
    <source>
        <dbReference type="EMBL" id="JAQ18031.1"/>
    </source>
</evidence>
<keyword evidence="6" id="KW-0999">Mitochondrion inner membrane</keyword>
<organism evidence="7">
    <name type="scientific">Lygus hesperus</name>
    <name type="common">Western plant bug</name>
    <dbReference type="NCBI Taxonomy" id="30085"/>
    <lineage>
        <taxon>Eukaryota</taxon>
        <taxon>Metazoa</taxon>
        <taxon>Ecdysozoa</taxon>
        <taxon>Arthropoda</taxon>
        <taxon>Hexapoda</taxon>
        <taxon>Insecta</taxon>
        <taxon>Pterygota</taxon>
        <taxon>Neoptera</taxon>
        <taxon>Paraneoptera</taxon>
        <taxon>Hemiptera</taxon>
        <taxon>Heteroptera</taxon>
        <taxon>Panheteroptera</taxon>
        <taxon>Cimicomorpha</taxon>
        <taxon>Miridae</taxon>
        <taxon>Mirini</taxon>
        <taxon>Lygus</taxon>
    </lineage>
</organism>
<dbReference type="GO" id="GO:0005743">
    <property type="term" value="C:mitochondrial inner membrane"/>
    <property type="evidence" value="ECO:0007669"/>
    <property type="project" value="UniProtKB-SubCell"/>
</dbReference>
<dbReference type="InterPro" id="IPR045214">
    <property type="entry name" value="Surf1/Surf4"/>
</dbReference>
<dbReference type="InterPro" id="IPR002994">
    <property type="entry name" value="Surf1/Shy1"/>
</dbReference>
<keyword evidence="3 6" id="KW-0812">Transmembrane</keyword>
<evidence type="ECO:0000256" key="3">
    <source>
        <dbReference type="ARBA" id="ARBA00022692"/>
    </source>
</evidence>
<reference evidence="7" key="1">
    <citation type="journal article" date="2016" name="Gigascience">
        <title>De novo construction of an expanded transcriptome assembly for the western tarnished plant bug, Lygus hesperus.</title>
        <authorList>
            <person name="Tassone E.E."/>
            <person name="Geib S.M."/>
            <person name="Hall B."/>
            <person name="Fabrick J.A."/>
            <person name="Brent C.S."/>
            <person name="Hull J.J."/>
        </authorList>
    </citation>
    <scope>NUCLEOTIDE SEQUENCE</scope>
</reference>
<comment type="similarity">
    <text evidence="2 6">Belongs to the SURF1 family.</text>
</comment>
<evidence type="ECO:0000256" key="4">
    <source>
        <dbReference type="ARBA" id="ARBA00022989"/>
    </source>
</evidence>
<evidence type="ECO:0000256" key="5">
    <source>
        <dbReference type="ARBA" id="ARBA00023136"/>
    </source>
</evidence>
<keyword evidence="5 6" id="KW-0472">Membrane</keyword>
<dbReference type="Pfam" id="PF02104">
    <property type="entry name" value="SURF1"/>
    <property type="match status" value="1"/>
</dbReference>
<dbReference type="PANTHER" id="PTHR23427:SF2">
    <property type="entry name" value="SURFEIT LOCUS PROTEIN 1"/>
    <property type="match status" value="1"/>
</dbReference>
<keyword evidence="6" id="KW-0496">Mitochondrion</keyword>
<sequence>KRKVAQPEQALDAAVLDSVRGLEDVEDVQVPSRVRQALEFRPVQARGHYVYGSEALVGYASAPIDIHNTASHEHQKGYYILTPFVLDKPIQVCVGGNRRVSVERVFVNRGWIPSQVSLSYIKNPVHEGDGGETTRVCGVAHFGVQEDAKPSNFIVGTAKDGTTHTYQQMYADALASAVGGDFSSFFVDSQEFEFPTIIIDSFDAPPSHRVPSHDVELQSQSNVVIKPIRKSTDDYTSFYTTPATHVVYACTWGTLCLFSTYAFLARYIFRDMRISRWFSTATRVRRSFNS</sequence>
<comment type="subcellular location">
    <subcellularLocation>
        <location evidence="1">Membrane</location>
    </subcellularLocation>
    <subcellularLocation>
        <location evidence="6">Mitochondrion inner membrane</location>
        <topology evidence="6">Multi-pass membrane protein</topology>
    </subcellularLocation>
</comment>
<evidence type="ECO:0000256" key="6">
    <source>
        <dbReference type="RuleBase" id="RU363076"/>
    </source>
</evidence>
<accession>A0A146MDX5</accession>
<comment type="caution">
    <text evidence="6">Lacks conserved residue(s) required for the propagation of feature annotation.</text>
</comment>